<name>A0A9Q3FDU4_9BASI</name>
<dbReference type="EMBL" id="AVOT02042816">
    <property type="protein sequence ID" value="MBW0538263.1"/>
    <property type="molecule type" value="Genomic_DNA"/>
</dbReference>
<dbReference type="InterPro" id="IPR016024">
    <property type="entry name" value="ARM-type_fold"/>
</dbReference>
<keyword evidence="9" id="KW-1185">Reference proteome</keyword>
<dbReference type="PANTHER" id="PTHR15651:SF7">
    <property type="entry name" value="ARMADILLO REPEAT-CONTAINING PROTEIN 8"/>
    <property type="match status" value="1"/>
</dbReference>
<dbReference type="PROSITE" id="PS50077">
    <property type="entry name" value="HEAT_REPEAT"/>
    <property type="match status" value="1"/>
</dbReference>
<reference evidence="8" key="1">
    <citation type="submission" date="2021-03" db="EMBL/GenBank/DDBJ databases">
        <title>Draft genome sequence of rust myrtle Austropuccinia psidii MF-1, a brazilian biotype.</title>
        <authorList>
            <person name="Quecine M.C."/>
            <person name="Pachon D.M.R."/>
            <person name="Bonatelli M.L."/>
            <person name="Correr F.H."/>
            <person name="Franceschini L.M."/>
            <person name="Leite T.F."/>
            <person name="Margarido G.R.A."/>
            <person name="Almeida C.A."/>
            <person name="Ferrarezi J.A."/>
            <person name="Labate C.A."/>
        </authorList>
    </citation>
    <scope>NUCLEOTIDE SEQUENCE</scope>
    <source>
        <strain evidence="8">MF-1</strain>
    </source>
</reference>
<dbReference type="InterPro" id="IPR000357">
    <property type="entry name" value="HEAT"/>
</dbReference>
<accession>A0A9Q3FDU4</accession>
<dbReference type="SMART" id="SM00185">
    <property type="entry name" value="ARM"/>
    <property type="match status" value="5"/>
</dbReference>
<dbReference type="Gene3D" id="1.25.10.10">
    <property type="entry name" value="Leucine-rich Repeat Variant"/>
    <property type="match status" value="1"/>
</dbReference>
<organism evidence="8 9">
    <name type="scientific">Austropuccinia psidii MF-1</name>
    <dbReference type="NCBI Taxonomy" id="1389203"/>
    <lineage>
        <taxon>Eukaryota</taxon>
        <taxon>Fungi</taxon>
        <taxon>Dikarya</taxon>
        <taxon>Basidiomycota</taxon>
        <taxon>Pucciniomycotina</taxon>
        <taxon>Pucciniomycetes</taxon>
        <taxon>Pucciniales</taxon>
        <taxon>Sphaerophragmiaceae</taxon>
        <taxon>Austropuccinia</taxon>
    </lineage>
</organism>
<sequence>MLSIFISLFLSSILESSDLDLISIHLKIEAAAIVGLLCIPQDQTVHALLSARLPTVIIDSITNLLIKTPIQSILSSLSSTRQIQHHLLQTLLRTLASIYSIIQDVSSIRKWGYMTKSPERLHQPQTNSIKNQSNFYHDLNQNDIDQEDHNHNHNNLNLDMKGKAKAFLDLSEEMPINTLLPLNLEIDQSETLTQHLWLTSKPNQLKETCEHFKTSLLKFLVSQNSLIALILTITPNSNSSNLLQSVQLPLCSIADLVVPCFQLIWLLCKDTSRQLWLVKKLINAHDPITNQDSCLKALTQCLRFWLNSHHDQAIEYSTRLIGALLSIHEPLHYSQDQQILEYLDQLIWGKTYPEDDGSRKLQNWGIGWVLLTCRTHEASPALRSALATSIIGLVKPFPDIRLRILLLQIADAIPLINNPLHSITVRSEATYALAHAVTISEALQFEATRSGVIPVLKKLLDKASEQPIPYPTPSIVTQNAMLRESAYLALASLMSTLDAPRQEVIDLDLLPIIVKSLNDESIFVRAAACQCCRALSRAISVLRTKLADEGAGSRLFELAFGIDQSNVSLGETLVDEDEDEDAVEIQLKIVAMGALCNLVLDFSPMKNEVLNRQGVEKFVKLLKLTKYQSLRESALWGLKNITFSSPTQLKLKVISNLGWDEIIKLLEDKNPSIQENVISLLRNVACGEIVDIDIVFRQLSSDNRLADLLDDRLSSEAPSMSSIGNGLRESIMLQTIYTISNIATGDEVHKNFLMNRYRTMKSVYDLMSHPNPEIQIGAIWCIINLTYFDEKSKSRVINRTINLFEELGVIKKLKELINDDNNRIDVSERAECALSQIIKKRRY</sequence>
<dbReference type="SUPFAM" id="SSF48371">
    <property type="entry name" value="ARM repeat"/>
    <property type="match status" value="1"/>
</dbReference>
<evidence type="ECO:0000256" key="6">
    <source>
        <dbReference type="PROSITE-ProRule" id="PRU00103"/>
    </source>
</evidence>
<evidence type="ECO:0000256" key="5">
    <source>
        <dbReference type="ARBA" id="ARBA00023242"/>
    </source>
</evidence>
<evidence type="ECO:0000256" key="7">
    <source>
        <dbReference type="SAM" id="SignalP"/>
    </source>
</evidence>
<feature type="signal peptide" evidence="7">
    <location>
        <begin position="1"/>
        <end position="16"/>
    </location>
</feature>
<dbReference type="OrthoDB" id="5559898at2759"/>
<evidence type="ECO:0000313" key="8">
    <source>
        <dbReference type="EMBL" id="MBW0538263.1"/>
    </source>
</evidence>
<feature type="chain" id="PRO_5040235894" description="Armadillo repeat-containing protein 8" evidence="7">
    <location>
        <begin position="17"/>
        <end position="843"/>
    </location>
</feature>
<dbReference type="PANTHER" id="PTHR15651">
    <property type="entry name" value="ARMADILLO REPEAT-CONTAINING PROTEIN 8"/>
    <property type="match status" value="1"/>
</dbReference>
<keyword evidence="5" id="KW-0539">Nucleus</keyword>
<dbReference type="Pfam" id="PF02985">
    <property type="entry name" value="HEAT"/>
    <property type="match status" value="1"/>
</dbReference>
<comment type="caution">
    <text evidence="8">The sequence shown here is derived from an EMBL/GenBank/DDBJ whole genome shotgun (WGS) entry which is preliminary data.</text>
</comment>
<keyword evidence="7" id="KW-0732">Signal</keyword>
<protein>
    <recommendedName>
        <fullName evidence="10">Armadillo repeat-containing protein 8</fullName>
    </recommendedName>
</protein>
<keyword evidence="3" id="KW-0963">Cytoplasm</keyword>
<feature type="repeat" description="HEAT" evidence="6">
    <location>
        <begin position="509"/>
        <end position="545"/>
    </location>
</feature>
<dbReference type="GO" id="GO:0034657">
    <property type="term" value="C:GID complex"/>
    <property type="evidence" value="ECO:0007669"/>
    <property type="project" value="TreeGrafter"/>
</dbReference>
<dbReference type="AlphaFoldDB" id="A0A9Q3FDU4"/>
<dbReference type="InterPro" id="IPR000225">
    <property type="entry name" value="Armadillo"/>
</dbReference>
<keyword evidence="4" id="KW-0677">Repeat</keyword>
<dbReference type="GO" id="GO:0005634">
    <property type="term" value="C:nucleus"/>
    <property type="evidence" value="ECO:0007669"/>
    <property type="project" value="UniProtKB-SubCell"/>
</dbReference>
<dbReference type="GO" id="GO:0005737">
    <property type="term" value="C:cytoplasm"/>
    <property type="evidence" value="ECO:0007669"/>
    <property type="project" value="UniProtKB-SubCell"/>
</dbReference>
<evidence type="ECO:0000256" key="1">
    <source>
        <dbReference type="ARBA" id="ARBA00004123"/>
    </source>
</evidence>
<evidence type="ECO:0008006" key="10">
    <source>
        <dbReference type="Google" id="ProtNLM"/>
    </source>
</evidence>
<evidence type="ECO:0000256" key="3">
    <source>
        <dbReference type="ARBA" id="ARBA00022490"/>
    </source>
</evidence>
<evidence type="ECO:0000256" key="2">
    <source>
        <dbReference type="ARBA" id="ARBA00004496"/>
    </source>
</evidence>
<dbReference type="InterPro" id="IPR011989">
    <property type="entry name" value="ARM-like"/>
</dbReference>
<evidence type="ECO:0000256" key="4">
    <source>
        <dbReference type="ARBA" id="ARBA00022737"/>
    </source>
</evidence>
<dbReference type="Proteomes" id="UP000765509">
    <property type="component" value="Unassembled WGS sequence"/>
</dbReference>
<gene>
    <name evidence="8" type="ORF">O181_077978</name>
</gene>
<dbReference type="GO" id="GO:0043161">
    <property type="term" value="P:proteasome-mediated ubiquitin-dependent protein catabolic process"/>
    <property type="evidence" value="ECO:0007669"/>
    <property type="project" value="TreeGrafter"/>
</dbReference>
<evidence type="ECO:0000313" key="9">
    <source>
        <dbReference type="Proteomes" id="UP000765509"/>
    </source>
</evidence>
<dbReference type="InterPro" id="IPR038739">
    <property type="entry name" value="ARMC8/Vid28"/>
</dbReference>
<dbReference type="InterPro" id="IPR021133">
    <property type="entry name" value="HEAT_type_2"/>
</dbReference>
<comment type="subcellular location">
    <subcellularLocation>
        <location evidence="2">Cytoplasm</location>
    </subcellularLocation>
    <subcellularLocation>
        <location evidence="1">Nucleus</location>
    </subcellularLocation>
</comment>
<proteinExistence type="predicted"/>